<proteinExistence type="predicted"/>
<gene>
    <name evidence="1" type="ORF">POCTA_138.1.T0140087</name>
</gene>
<accession>A0A8S1SU24</accession>
<dbReference type="AlphaFoldDB" id="A0A8S1SU24"/>
<evidence type="ECO:0000313" key="2">
    <source>
        <dbReference type="Proteomes" id="UP000683925"/>
    </source>
</evidence>
<keyword evidence="2" id="KW-1185">Reference proteome</keyword>
<sequence length="70" mass="8399">MNSSLSKNKKIFEKKNHSLVDNLEIYFQSKLQQMTLGFDQKSLLKYFQNKLTFRVLYLQKIYGKLLTSLY</sequence>
<organism evidence="1 2">
    <name type="scientific">Paramecium octaurelia</name>
    <dbReference type="NCBI Taxonomy" id="43137"/>
    <lineage>
        <taxon>Eukaryota</taxon>
        <taxon>Sar</taxon>
        <taxon>Alveolata</taxon>
        <taxon>Ciliophora</taxon>
        <taxon>Intramacronucleata</taxon>
        <taxon>Oligohymenophorea</taxon>
        <taxon>Peniculida</taxon>
        <taxon>Parameciidae</taxon>
        <taxon>Paramecium</taxon>
    </lineage>
</organism>
<comment type="caution">
    <text evidence="1">The sequence shown here is derived from an EMBL/GenBank/DDBJ whole genome shotgun (WGS) entry which is preliminary data.</text>
</comment>
<name>A0A8S1SU24_PAROT</name>
<protein>
    <submittedName>
        <fullName evidence="1">Uncharacterized protein</fullName>
    </submittedName>
</protein>
<dbReference type="EMBL" id="CAJJDP010000014">
    <property type="protein sequence ID" value="CAD8142657.1"/>
    <property type="molecule type" value="Genomic_DNA"/>
</dbReference>
<evidence type="ECO:0000313" key="1">
    <source>
        <dbReference type="EMBL" id="CAD8142657.1"/>
    </source>
</evidence>
<reference evidence="1" key="1">
    <citation type="submission" date="2021-01" db="EMBL/GenBank/DDBJ databases">
        <authorList>
            <consortium name="Genoscope - CEA"/>
            <person name="William W."/>
        </authorList>
    </citation>
    <scope>NUCLEOTIDE SEQUENCE</scope>
</reference>
<dbReference type="Proteomes" id="UP000683925">
    <property type="component" value="Unassembled WGS sequence"/>
</dbReference>